<dbReference type="EnsemblMetazoa" id="Aqu2.1.27726_001">
    <property type="protein sequence ID" value="Aqu2.1.27726_001"/>
    <property type="gene ID" value="Aqu2.1.27726"/>
</dbReference>
<organism evidence="2">
    <name type="scientific">Amphimedon queenslandica</name>
    <name type="common">Sponge</name>
    <dbReference type="NCBI Taxonomy" id="400682"/>
    <lineage>
        <taxon>Eukaryota</taxon>
        <taxon>Metazoa</taxon>
        <taxon>Porifera</taxon>
        <taxon>Demospongiae</taxon>
        <taxon>Heteroscleromorpha</taxon>
        <taxon>Haplosclerida</taxon>
        <taxon>Niphatidae</taxon>
        <taxon>Amphimedon</taxon>
    </lineage>
</organism>
<name>A0A1X7UJU4_AMPQE</name>
<evidence type="ECO:0000313" key="2">
    <source>
        <dbReference type="EnsemblMetazoa" id="Aqu2.1.27726_001"/>
    </source>
</evidence>
<evidence type="ECO:0000256" key="1">
    <source>
        <dbReference type="SAM" id="MobiDB-lite"/>
    </source>
</evidence>
<feature type="compositionally biased region" description="Basic and acidic residues" evidence="1">
    <location>
        <begin position="80"/>
        <end position="106"/>
    </location>
</feature>
<dbReference type="AlphaFoldDB" id="A0A1X7UJU4"/>
<sequence>MLMQDCLSHLGELYSQKIGAETPEARLATRKFADRDRGASVTAEEGSKAGCKKTKDRASKDACQERARVQSRKANMTPAERNHHLSAERDRSESKRANETTAKWDYRLAAARNRPQSGRDRPI</sequence>
<proteinExistence type="predicted"/>
<feature type="compositionally biased region" description="Basic and acidic residues" evidence="1">
    <location>
        <begin position="56"/>
        <end position="68"/>
    </location>
</feature>
<protein>
    <submittedName>
        <fullName evidence="2">Uncharacterized protein</fullName>
    </submittedName>
</protein>
<reference evidence="2" key="1">
    <citation type="submission" date="2017-05" db="UniProtKB">
        <authorList>
            <consortium name="EnsemblMetazoa"/>
        </authorList>
    </citation>
    <scope>IDENTIFICATION</scope>
</reference>
<feature type="region of interest" description="Disordered" evidence="1">
    <location>
        <begin position="30"/>
        <end position="123"/>
    </location>
</feature>
<accession>A0A1X7UJU4</accession>
<dbReference type="InParanoid" id="A0A1X7UJU4"/>